<dbReference type="PANTHER" id="PTHR35399">
    <property type="entry name" value="SLR8030 PROTEIN"/>
    <property type="match status" value="1"/>
</dbReference>
<dbReference type="AlphaFoldDB" id="A0A8J3Z1P0"/>
<keyword evidence="3" id="KW-1185">Reference proteome</keyword>
<organism evidence="2 3">
    <name type="scientific">Virgisporangium aurantiacum</name>
    <dbReference type="NCBI Taxonomy" id="175570"/>
    <lineage>
        <taxon>Bacteria</taxon>
        <taxon>Bacillati</taxon>
        <taxon>Actinomycetota</taxon>
        <taxon>Actinomycetes</taxon>
        <taxon>Micromonosporales</taxon>
        <taxon>Micromonosporaceae</taxon>
        <taxon>Virgisporangium</taxon>
    </lineage>
</organism>
<evidence type="ECO:0000313" key="3">
    <source>
        <dbReference type="Proteomes" id="UP000612585"/>
    </source>
</evidence>
<dbReference type="EMBL" id="BOPG01000009">
    <property type="protein sequence ID" value="GIJ53715.1"/>
    <property type="molecule type" value="Genomic_DNA"/>
</dbReference>
<dbReference type="InterPro" id="IPR006311">
    <property type="entry name" value="TAT_signal"/>
</dbReference>
<dbReference type="Pfam" id="PF05787">
    <property type="entry name" value="PhoX"/>
    <property type="match status" value="1"/>
</dbReference>
<accession>A0A8J3Z1P0</accession>
<dbReference type="SUPFAM" id="SSF63829">
    <property type="entry name" value="Calcium-dependent phosphotriesterase"/>
    <property type="match status" value="1"/>
</dbReference>
<evidence type="ECO:0008006" key="4">
    <source>
        <dbReference type="Google" id="ProtNLM"/>
    </source>
</evidence>
<dbReference type="Proteomes" id="UP000612585">
    <property type="component" value="Unassembled WGS sequence"/>
</dbReference>
<evidence type="ECO:0000313" key="2">
    <source>
        <dbReference type="EMBL" id="GIJ53715.1"/>
    </source>
</evidence>
<dbReference type="RefSeq" id="WP_203988194.1">
    <property type="nucleotide sequence ID" value="NZ_BOPG01000009.1"/>
</dbReference>
<gene>
    <name evidence="2" type="ORF">Vau01_012310</name>
</gene>
<dbReference type="InterPro" id="IPR008557">
    <property type="entry name" value="PhoX"/>
</dbReference>
<comment type="caution">
    <text evidence="2">The sequence shown here is derived from an EMBL/GenBank/DDBJ whole genome shotgun (WGS) entry which is preliminary data.</text>
</comment>
<feature type="region of interest" description="Disordered" evidence="1">
    <location>
        <begin position="34"/>
        <end position="53"/>
    </location>
</feature>
<protein>
    <recommendedName>
        <fullName evidence="4">DUF839 domain-containing protein</fullName>
    </recommendedName>
</protein>
<dbReference type="PROSITE" id="PS51318">
    <property type="entry name" value="TAT"/>
    <property type="match status" value="1"/>
</dbReference>
<proteinExistence type="predicted"/>
<evidence type="ECO:0000256" key="1">
    <source>
        <dbReference type="SAM" id="MobiDB-lite"/>
    </source>
</evidence>
<sequence>MVDLQRRSVLRGAVAAGGALVAGPFAGFAARADAHGRPPVERPPLGPIPDERDGTVRLWLPPGFKYRSFHDTEAPVTLDDGTALPGRHDGMAAFRGPRGNFILVRNHEINGATAAFGPGTPYDPMGPGGTTTVEVTRYGQVVRGFTSLNGTQMNCSGGPMPWGSWMTCEETVNGPDVGPDFTGGSNVALTQRHGFVFEVPVSGRSEREPVTRAGRFAHESVAFDPHEGALYLSEDNFGWPSGFYRYVPRRNPMRTGRLDNQGRLQMLKIKRRNNLDLSITQQRGARYQVEWVDIDDPAPTFPYTPGTPATTPNDTALTYVSRQGWAQGAAYFSRLEGTIYDRGTVYFTSTQGGGPAETSLGPIADGYGNGHGQVWAYHTRSRTLSLVYESPGADVLDFPDNVTTSPRGTLVVCEDNTNDNYLRGLTPDGDLFDIALNRLVSSLPGNAPRFNDEFAGSTFSPDGHTLFVNIQASRGMTFAIWGDWRKIGV</sequence>
<name>A0A8J3Z1P0_9ACTN</name>
<reference evidence="2" key="1">
    <citation type="submission" date="2021-01" db="EMBL/GenBank/DDBJ databases">
        <title>Whole genome shotgun sequence of Virgisporangium aurantiacum NBRC 16421.</title>
        <authorList>
            <person name="Komaki H."/>
            <person name="Tamura T."/>
        </authorList>
    </citation>
    <scope>NUCLEOTIDE SEQUENCE</scope>
    <source>
        <strain evidence="2">NBRC 16421</strain>
    </source>
</reference>
<dbReference type="PANTHER" id="PTHR35399:SF4">
    <property type="entry name" value="MEMBRANE PROTEIN"/>
    <property type="match status" value="1"/>
</dbReference>